<dbReference type="GO" id="GO:0042578">
    <property type="term" value="F:phosphoric ester hydrolase activity"/>
    <property type="evidence" value="ECO:0007669"/>
    <property type="project" value="UniProtKB-ARBA"/>
</dbReference>
<keyword evidence="4" id="KW-0539">Nucleus</keyword>
<comment type="subcellular location">
    <subcellularLocation>
        <location evidence="1">Nucleus</location>
    </subcellularLocation>
</comment>
<feature type="chain" id="PRO_5034661524" evidence="6">
    <location>
        <begin position="20"/>
        <end position="687"/>
    </location>
</feature>
<dbReference type="Gene3D" id="1.20.58.2050">
    <property type="match status" value="1"/>
</dbReference>
<evidence type="ECO:0000256" key="4">
    <source>
        <dbReference type="ARBA" id="ARBA00023242"/>
    </source>
</evidence>
<evidence type="ECO:0000259" key="8">
    <source>
        <dbReference type="Pfam" id="PF22466"/>
    </source>
</evidence>
<dbReference type="Proteomes" id="UP000654370">
    <property type="component" value="Unassembled WGS sequence"/>
</dbReference>
<feature type="signal peptide" evidence="6">
    <location>
        <begin position="1"/>
        <end position="19"/>
    </location>
</feature>
<dbReference type="PANTHER" id="PTHR31956:SF1">
    <property type="entry name" value="NON-SPECIFIC PHOSPHOLIPASE C1"/>
    <property type="match status" value="1"/>
</dbReference>
<dbReference type="InterPro" id="IPR055221">
    <property type="entry name" value="PSF3_N"/>
</dbReference>
<dbReference type="InterPro" id="IPR017850">
    <property type="entry name" value="Alkaline_phosphatase_core_sf"/>
</dbReference>
<dbReference type="SUPFAM" id="SSF53649">
    <property type="entry name" value="Alkaline phosphatase-like"/>
    <property type="match status" value="1"/>
</dbReference>
<dbReference type="AlphaFoldDB" id="A0A8H7PFU1"/>
<dbReference type="InterPro" id="IPR007312">
    <property type="entry name" value="Phosphoesterase"/>
</dbReference>
<organism evidence="9 10">
    <name type="scientific">Mortierella isabellina</name>
    <name type="common">Filamentous fungus</name>
    <name type="synonym">Umbelopsis isabellina</name>
    <dbReference type="NCBI Taxonomy" id="91625"/>
    <lineage>
        <taxon>Eukaryota</taxon>
        <taxon>Fungi</taxon>
        <taxon>Fungi incertae sedis</taxon>
        <taxon>Mucoromycota</taxon>
        <taxon>Mucoromycotina</taxon>
        <taxon>Umbelopsidomycetes</taxon>
        <taxon>Umbelopsidales</taxon>
        <taxon>Umbelopsidaceae</taxon>
        <taxon>Umbelopsis</taxon>
    </lineage>
</organism>
<proteinExistence type="predicted"/>
<dbReference type="Pfam" id="PF05916">
    <property type="entry name" value="Sld5"/>
    <property type="match status" value="1"/>
</dbReference>
<protein>
    <submittedName>
        <fullName evidence="9">Uncharacterized protein</fullName>
    </submittedName>
</protein>
<dbReference type="Pfam" id="PF04185">
    <property type="entry name" value="Phosphoesterase"/>
    <property type="match status" value="1"/>
</dbReference>
<keyword evidence="3" id="KW-0378">Hydrolase</keyword>
<reference evidence="9" key="1">
    <citation type="submission" date="2020-12" db="EMBL/GenBank/DDBJ databases">
        <title>Metabolic potential, ecology and presence of endohyphal bacteria is reflected in genomic diversity of Mucoromycotina.</title>
        <authorList>
            <person name="Muszewska A."/>
            <person name="Okrasinska A."/>
            <person name="Steczkiewicz K."/>
            <person name="Drgas O."/>
            <person name="Orlowska M."/>
            <person name="Perlinska-Lenart U."/>
            <person name="Aleksandrzak-Piekarczyk T."/>
            <person name="Szatraj K."/>
            <person name="Zielenkiewicz U."/>
            <person name="Pilsyk S."/>
            <person name="Malc E."/>
            <person name="Mieczkowski P."/>
            <person name="Kruszewska J.S."/>
            <person name="Biernat P."/>
            <person name="Pawlowska J."/>
        </authorList>
    </citation>
    <scope>NUCLEOTIDE SEQUENCE</scope>
    <source>
        <strain evidence="9">WA0000067209</strain>
    </source>
</reference>
<dbReference type="PANTHER" id="PTHR31956">
    <property type="entry name" value="NON-SPECIFIC PHOSPHOLIPASE C4-RELATED"/>
    <property type="match status" value="1"/>
</dbReference>
<dbReference type="CDD" id="cd21693">
    <property type="entry name" value="GINS_B_Psf3"/>
    <property type="match status" value="1"/>
</dbReference>
<evidence type="ECO:0000256" key="6">
    <source>
        <dbReference type="SAM" id="SignalP"/>
    </source>
</evidence>
<dbReference type="InterPro" id="IPR038437">
    <property type="entry name" value="GINS_Psf3_sf"/>
</dbReference>
<evidence type="ECO:0000259" key="7">
    <source>
        <dbReference type="Pfam" id="PF05916"/>
    </source>
</evidence>
<evidence type="ECO:0000256" key="1">
    <source>
        <dbReference type="ARBA" id="ARBA00004123"/>
    </source>
</evidence>
<evidence type="ECO:0000313" key="9">
    <source>
        <dbReference type="EMBL" id="KAG2173172.1"/>
    </source>
</evidence>
<evidence type="ECO:0000256" key="2">
    <source>
        <dbReference type="ARBA" id="ARBA00022705"/>
    </source>
</evidence>
<feature type="region of interest" description="Disordered" evidence="5">
    <location>
        <begin position="23"/>
        <end position="44"/>
    </location>
</feature>
<sequence>MVMIQAASVALLALTAVAAQHSSHAGHGHSHGHGHGHGKTPSGDDWTKNIKNVVVLVQENRSFDTLAGGFTYDSSIDGLVGKQFCNPMNITQPTQNIVCADKIAPAHDVAIDDPNHSVTGTSFGLYSTYHPDEAGIKDGQVHATLKGFVQEQQVAHKFTGNESRASEIINYYTSAHIPVFEDMAKNYVLFDQWFCDVPGPTNPNRAYVTSGTSHGHGSNDAGFDYGGLPQKSIFQQLSEKNVTWINYSNSTDNGKGYGTPEEFAAKSVSGFNPDSLFYNWTWTSGAVNNSVKGIAQFYEDAKNGDLPQFTYINPECCSFDSMHPPSPISLGENFIKGIYEALTSSPQWNQTLFILTFDEGGGFGDHVVPPVNVPAGDGITYTEKAADGKNATFDFTRLGVRVPTMLISPWVGKGVVEHGGSNKGRTYSHASIQATLSQLWDLENLTPRTAWSSTFEHLFLDKMRTDTPATLPPVNSCSGVEIIGGEILDATFRVSRLNCRQSHLSMNSLGDEYYDIDSILAEHEKLPGRFSCNVGAELNLTGEGIEVPSGTKVELPYWLASALATFEDLFAVEMPRIYNNRVRNAILAGPTSLDTRRIHPYFNRLGSMFARNFVQEQLIIILKMSFIARLYMIVDHAQTVLNTDSSHFLRRLDETERYLFKVAHDSAVAVKHWQSGSKNLLQQATPL</sequence>
<feature type="compositionally biased region" description="Basic residues" evidence="5">
    <location>
        <begin position="24"/>
        <end position="38"/>
    </location>
</feature>
<feature type="domain" description="GINS subunit" evidence="7">
    <location>
        <begin position="578"/>
        <end position="673"/>
    </location>
</feature>
<dbReference type="GO" id="GO:0009395">
    <property type="term" value="P:phospholipid catabolic process"/>
    <property type="evidence" value="ECO:0007669"/>
    <property type="project" value="TreeGrafter"/>
</dbReference>
<dbReference type="SUPFAM" id="SSF158573">
    <property type="entry name" value="GINS helical bundle-like"/>
    <property type="match status" value="1"/>
</dbReference>
<dbReference type="Pfam" id="PF22466">
    <property type="entry name" value="PSF3_N"/>
    <property type="match status" value="1"/>
</dbReference>
<evidence type="ECO:0000256" key="5">
    <source>
        <dbReference type="SAM" id="MobiDB-lite"/>
    </source>
</evidence>
<feature type="domain" description="DNA replication complex GINS protein PSF3 N-terminal" evidence="8">
    <location>
        <begin position="514"/>
        <end position="564"/>
    </location>
</feature>
<dbReference type="OrthoDB" id="5135119at2759"/>
<dbReference type="Gene3D" id="3.40.720.10">
    <property type="entry name" value="Alkaline Phosphatase, subunit A"/>
    <property type="match status" value="2"/>
</dbReference>
<evidence type="ECO:0000256" key="3">
    <source>
        <dbReference type="ARBA" id="ARBA00022801"/>
    </source>
</evidence>
<dbReference type="InterPro" id="IPR036224">
    <property type="entry name" value="GINS_bundle-like_dom_sf"/>
</dbReference>
<dbReference type="GO" id="GO:0006260">
    <property type="term" value="P:DNA replication"/>
    <property type="evidence" value="ECO:0007669"/>
    <property type="project" value="UniProtKB-KW"/>
</dbReference>
<gene>
    <name evidence="9" type="ORF">INT43_004546</name>
</gene>
<dbReference type="EMBL" id="JAEPQZ010000015">
    <property type="protein sequence ID" value="KAG2173172.1"/>
    <property type="molecule type" value="Genomic_DNA"/>
</dbReference>
<keyword evidence="6" id="KW-0732">Signal</keyword>
<accession>A0A8H7PFU1</accession>
<dbReference type="SUPFAM" id="SSF160059">
    <property type="entry name" value="PriA/YqbF domain"/>
    <property type="match status" value="1"/>
</dbReference>
<keyword evidence="2" id="KW-0235">DNA replication</keyword>
<dbReference type="CDD" id="cd11713">
    <property type="entry name" value="GINS_A_psf3"/>
    <property type="match status" value="1"/>
</dbReference>
<evidence type="ECO:0000313" key="10">
    <source>
        <dbReference type="Proteomes" id="UP000654370"/>
    </source>
</evidence>
<keyword evidence="10" id="KW-1185">Reference proteome</keyword>
<name>A0A8H7PFU1_MORIS</name>
<comment type="caution">
    <text evidence="9">The sequence shown here is derived from an EMBL/GenBank/DDBJ whole genome shotgun (WGS) entry which is preliminary data.</text>
</comment>
<dbReference type="GO" id="GO:0005634">
    <property type="term" value="C:nucleus"/>
    <property type="evidence" value="ECO:0007669"/>
    <property type="project" value="UniProtKB-SubCell"/>
</dbReference>
<dbReference type="InterPro" id="IPR021151">
    <property type="entry name" value="GINS_A"/>
</dbReference>